<dbReference type="Proteomes" id="UP000634660">
    <property type="component" value="Unassembled WGS sequence"/>
</dbReference>
<evidence type="ECO:0008006" key="4">
    <source>
        <dbReference type="Google" id="ProtNLM"/>
    </source>
</evidence>
<feature type="region of interest" description="Disordered" evidence="1">
    <location>
        <begin position="115"/>
        <end position="136"/>
    </location>
</feature>
<evidence type="ECO:0000313" key="3">
    <source>
        <dbReference type="Proteomes" id="UP000634660"/>
    </source>
</evidence>
<dbReference type="Gene3D" id="1.10.630.10">
    <property type="entry name" value="Cytochrome P450"/>
    <property type="match status" value="1"/>
</dbReference>
<dbReference type="SUPFAM" id="SSF48264">
    <property type="entry name" value="Cytochrome P450"/>
    <property type="match status" value="1"/>
</dbReference>
<sequence length="163" mass="17594">MIIQRFAHPWSIGLTTPGHRRDPRAEALLRKLEAHDLLLLDGPGHRRLRRAMAPAFVPAAVERLGPRITTMARDLVDARGSHRPHPVLPPNADRSVSDRGLAGLATNRAWWFPEPPGPLTHGRTPPGEVAPGDAGAGRVEVGGPGSGCVKWLVGVLSGRIRLR</sequence>
<dbReference type="GO" id="GO:0020037">
    <property type="term" value="F:heme binding"/>
    <property type="evidence" value="ECO:0007669"/>
    <property type="project" value="InterPro"/>
</dbReference>
<proteinExistence type="predicted"/>
<accession>A0A918R9U0</accession>
<dbReference type="AlphaFoldDB" id="A0A918R9U0"/>
<comment type="caution">
    <text evidence="2">The sequence shown here is derived from an EMBL/GenBank/DDBJ whole genome shotgun (WGS) entry which is preliminary data.</text>
</comment>
<name>A0A918R9U0_9ACTN</name>
<protein>
    <recommendedName>
        <fullName evidence="4">Cytochrome P450</fullName>
    </recommendedName>
</protein>
<evidence type="ECO:0000256" key="1">
    <source>
        <dbReference type="SAM" id="MobiDB-lite"/>
    </source>
</evidence>
<dbReference type="EMBL" id="BMVX01000032">
    <property type="protein sequence ID" value="GGZ92178.1"/>
    <property type="molecule type" value="Genomic_DNA"/>
</dbReference>
<dbReference type="GO" id="GO:0004497">
    <property type="term" value="F:monooxygenase activity"/>
    <property type="evidence" value="ECO:0007669"/>
    <property type="project" value="InterPro"/>
</dbReference>
<organism evidence="2 3">
    <name type="scientific">Streptomyces subrutilus</name>
    <dbReference type="NCBI Taxonomy" id="36818"/>
    <lineage>
        <taxon>Bacteria</taxon>
        <taxon>Bacillati</taxon>
        <taxon>Actinomycetota</taxon>
        <taxon>Actinomycetes</taxon>
        <taxon>Kitasatosporales</taxon>
        <taxon>Streptomycetaceae</taxon>
        <taxon>Streptomyces</taxon>
    </lineage>
</organism>
<dbReference type="GO" id="GO:0005506">
    <property type="term" value="F:iron ion binding"/>
    <property type="evidence" value="ECO:0007669"/>
    <property type="project" value="InterPro"/>
</dbReference>
<reference evidence="2" key="1">
    <citation type="journal article" date="2014" name="Int. J. Syst. Evol. Microbiol.">
        <title>Complete genome sequence of Corynebacterium casei LMG S-19264T (=DSM 44701T), isolated from a smear-ripened cheese.</title>
        <authorList>
            <consortium name="US DOE Joint Genome Institute (JGI-PGF)"/>
            <person name="Walter F."/>
            <person name="Albersmeier A."/>
            <person name="Kalinowski J."/>
            <person name="Ruckert C."/>
        </authorList>
    </citation>
    <scope>NUCLEOTIDE SEQUENCE</scope>
    <source>
        <strain evidence="2">JCM 4834</strain>
    </source>
</reference>
<reference evidence="2" key="2">
    <citation type="submission" date="2020-09" db="EMBL/GenBank/DDBJ databases">
        <authorList>
            <person name="Sun Q."/>
            <person name="Ohkuma M."/>
        </authorList>
    </citation>
    <scope>NUCLEOTIDE SEQUENCE</scope>
    <source>
        <strain evidence="2">JCM 4834</strain>
    </source>
</reference>
<evidence type="ECO:0000313" key="2">
    <source>
        <dbReference type="EMBL" id="GGZ92178.1"/>
    </source>
</evidence>
<dbReference type="InterPro" id="IPR036396">
    <property type="entry name" value="Cyt_P450_sf"/>
</dbReference>
<gene>
    <name evidence="2" type="ORF">GCM10010371_59920</name>
</gene>
<dbReference type="GO" id="GO:0016705">
    <property type="term" value="F:oxidoreductase activity, acting on paired donors, with incorporation or reduction of molecular oxygen"/>
    <property type="evidence" value="ECO:0007669"/>
    <property type="project" value="InterPro"/>
</dbReference>